<accession>A0A4D6NMM1</accession>
<evidence type="ECO:0000313" key="1">
    <source>
        <dbReference type="EMBL" id="QCE15083.1"/>
    </source>
</evidence>
<proteinExistence type="predicted"/>
<name>A0A4D6NMM1_VIGUN</name>
<dbReference type="Proteomes" id="UP000501690">
    <property type="component" value="Linkage Group LG11"/>
</dbReference>
<sequence>MERYEEEVMRRSEKWKQVNRQFGKDKKYNTKPAVIPHYLIERSARVCPKVHLVQAQTQFRLHLVSSLVELQYPSSCRQGFC</sequence>
<reference evidence="1 2" key="1">
    <citation type="submission" date="2019-04" db="EMBL/GenBank/DDBJ databases">
        <title>An improved genome assembly and genetic linkage map for asparagus bean, Vigna unguiculata ssp. sesquipedialis.</title>
        <authorList>
            <person name="Xia Q."/>
            <person name="Zhang R."/>
            <person name="Dong Y."/>
        </authorList>
    </citation>
    <scope>NUCLEOTIDE SEQUENCE [LARGE SCALE GENOMIC DNA]</scope>
    <source>
        <tissue evidence="1">Leaf</tissue>
    </source>
</reference>
<dbReference type="EMBL" id="CP039355">
    <property type="protein sequence ID" value="QCE15083.1"/>
    <property type="molecule type" value="Genomic_DNA"/>
</dbReference>
<keyword evidence="2" id="KW-1185">Reference proteome</keyword>
<evidence type="ECO:0000313" key="2">
    <source>
        <dbReference type="Proteomes" id="UP000501690"/>
    </source>
</evidence>
<organism evidence="1 2">
    <name type="scientific">Vigna unguiculata</name>
    <name type="common">Cowpea</name>
    <dbReference type="NCBI Taxonomy" id="3917"/>
    <lineage>
        <taxon>Eukaryota</taxon>
        <taxon>Viridiplantae</taxon>
        <taxon>Streptophyta</taxon>
        <taxon>Embryophyta</taxon>
        <taxon>Tracheophyta</taxon>
        <taxon>Spermatophyta</taxon>
        <taxon>Magnoliopsida</taxon>
        <taxon>eudicotyledons</taxon>
        <taxon>Gunneridae</taxon>
        <taxon>Pentapetalae</taxon>
        <taxon>rosids</taxon>
        <taxon>fabids</taxon>
        <taxon>Fabales</taxon>
        <taxon>Fabaceae</taxon>
        <taxon>Papilionoideae</taxon>
        <taxon>50 kb inversion clade</taxon>
        <taxon>NPAAA clade</taxon>
        <taxon>indigoferoid/millettioid clade</taxon>
        <taxon>Phaseoleae</taxon>
        <taxon>Vigna</taxon>
    </lineage>
</organism>
<protein>
    <submittedName>
        <fullName evidence="1">Uncharacterized protein</fullName>
    </submittedName>
</protein>
<dbReference type="AlphaFoldDB" id="A0A4D6NMM1"/>
<gene>
    <name evidence="1" type="ORF">DEO72_LG11g2091</name>
</gene>